<keyword evidence="5" id="KW-1185">Reference proteome</keyword>
<evidence type="ECO:0000313" key="5">
    <source>
        <dbReference type="Proteomes" id="UP001374579"/>
    </source>
</evidence>
<evidence type="ECO:0000256" key="1">
    <source>
        <dbReference type="ARBA" id="ARBA00023054"/>
    </source>
</evidence>
<gene>
    <name evidence="4" type="ORF">V1264_018377</name>
</gene>
<feature type="compositionally biased region" description="Low complexity" evidence="2">
    <location>
        <begin position="285"/>
        <end position="298"/>
    </location>
</feature>
<accession>A0AAN9BDF7</accession>
<protein>
    <recommendedName>
        <fullName evidence="3">Translin-associated factor X-interacting protein 1 N-terminal domain-containing protein</fullName>
    </recommendedName>
</protein>
<dbReference type="Gene3D" id="1.25.40.30">
    <property type="match status" value="1"/>
</dbReference>
<comment type="caution">
    <text evidence="4">The sequence shown here is derived from an EMBL/GenBank/DDBJ whole genome shotgun (WGS) entry which is preliminary data.</text>
</comment>
<dbReference type="SUPFAM" id="SSF48371">
    <property type="entry name" value="ARM repeat"/>
    <property type="match status" value="1"/>
</dbReference>
<dbReference type="EMBL" id="JBAMIC010000008">
    <property type="protein sequence ID" value="KAK7103492.1"/>
    <property type="molecule type" value="Genomic_DNA"/>
</dbReference>
<dbReference type="Proteomes" id="UP001374579">
    <property type="component" value="Unassembled WGS sequence"/>
</dbReference>
<evidence type="ECO:0000256" key="2">
    <source>
        <dbReference type="SAM" id="MobiDB-lite"/>
    </source>
</evidence>
<dbReference type="PANTHER" id="PTHR10292">
    <property type="entry name" value="CLATHRIN HEAVY CHAIN RELATED"/>
    <property type="match status" value="1"/>
</dbReference>
<sequence length="633" mass="71281">MSSQSSRSSTPTSGLSKLPPIITNEVDREFLYELNGFIDRELSKINPQSEEQRYLVYKAVFNKVIEHVTAYKSLLTSIKKEYEDTIETIRTGQREAVFLQGKLKAMASEPSTLRNYNKRSDELEERITIVRKDNDRIQKELYELKAEHAEREKKPETKEPPKRELKKDHRRIPGLTLEESTDLSVLHKKNDRLERTLKELNISLKTRFLPKTQKLQLKDSLDNKVEYRDKLLWQSQVYKARGQRLKIALEAAQAYNRVKPPHQTVGDAVMLAFQHAMGAAEKEQAAAAAAGEQGDNAASETTQSSTFEDDDPNKEKEAEMMLEYIEKFNELFEDNKFEEAAIHAANSPKGILRTQATLAKFRDVKAGYQGRSPLLAFCDAMMSSVKTAANKPNEGLSLDCAKAGLNENRLDLIYHWLTQDKLTTSVEMGQIIRDHCSCKVPCMCGCQALAQNVFLRQRVHPEAMLCLLKQGKVHMAVQYGQSKGALEQDVLLNLLKQCPSVQLVEVVLKEEESKSSSGGGGRGVRTLLPMGLVLTTLCDIGQWELGKGWLQRLVYSGPLKTGAMPRGDTLHKLVSSDDVTTHRQWMDVVKRLQDDGHKELSLQLLAVVTVATSMRQALAVFHDKVDMPGDALN</sequence>
<dbReference type="InterPro" id="IPR016024">
    <property type="entry name" value="ARM-type_fold"/>
</dbReference>
<organism evidence="4 5">
    <name type="scientific">Littorina saxatilis</name>
    <dbReference type="NCBI Taxonomy" id="31220"/>
    <lineage>
        <taxon>Eukaryota</taxon>
        <taxon>Metazoa</taxon>
        <taxon>Spiralia</taxon>
        <taxon>Lophotrochozoa</taxon>
        <taxon>Mollusca</taxon>
        <taxon>Gastropoda</taxon>
        <taxon>Caenogastropoda</taxon>
        <taxon>Littorinimorpha</taxon>
        <taxon>Littorinoidea</taxon>
        <taxon>Littorinidae</taxon>
        <taxon>Littorina</taxon>
    </lineage>
</organism>
<reference evidence="4 5" key="1">
    <citation type="submission" date="2024-02" db="EMBL/GenBank/DDBJ databases">
        <title>Chromosome-scale genome assembly of the rough periwinkle Littorina saxatilis.</title>
        <authorList>
            <person name="De Jode A."/>
            <person name="Faria R."/>
            <person name="Formenti G."/>
            <person name="Sims Y."/>
            <person name="Smith T.P."/>
            <person name="Tracey A."/>
            <person name="Wood J.M.D."/>
            <person name="Zagrodzka Z.B."/>
            <person name="Johannesson K."/>
            <person name="Butlin R.K."/>
            <person name="Leder E.H."/>
        </authorList>
    </citation>
    <scope>NUCLEOTIDE SEQUENCE [LARGE SCALE GENOMIC DNA]</scope>
    <source>
        <strain evidence="4">Snail1</strain>
        <tissue evidence="4">Muscle</tissue>
    </source>
</reference>
<dbReference type="Pfam" id="PF15739">
    <property type="entry name" value="TSNAXIP1_N"/>
    <property type="match status" value="1"/>
</dbReference>
<dbReference type="Pfam" id="PF13838">
    <property type="entry name" value="Clathrin_H_link"/>
    <property type="match status" value="1"/>
</dbReference>
<dbReference type="InterPro" id="IPR012331">
    <property type="entry name" value="Clathrin_H-chain_linker"/>
</dbReference>
<dbReference type="AlphaFoldDB" id="A0AAN9BDF7"/>
<evidence type="ECO:0000259" key="3">
    <source>
        <dbReference type="Pfam" id="PF15739"/>
    </source>
</evidence>
<name>A0AAN9BDF7_9CAEN</name>
<keyword evidence="1" id="KW-0175">Coiled coil</keyword>
<feature type="domain" description="Translin-associated factor X-interacting protein 1 N-terminal" evidence="3">
    <location>
        <begin position="37"/>
        <end position="144"/>
    </location>
</feature>
<proteinExistence type="predicted"/>
<dbReference type="InterPro" id="IPR032755">
    <property type="entry name" value="TSNAXIP1_N"/>
</dbReference>
<feature type="compositionally biased region" description="Basic and acidic residues" evidence="2">
    <location>
        <begin position="146"/>
        <end position="167"/>
    </location>
</feature>
<dbReference type="PANTHER" id="PTHR10292:SF11">
    <property type="entry name" value="CLATHRIN HEAVY CHAIN LINKER DOMAIN-CONTAINING PROTEIN 1"/>
    <property type="match status" value="1"/>
</dbReference>
<evidence type="ECO:0000313" key="4">
    <source>
        <dbReference type="EMBL" id="KAK7103492.1"/>
    </source>
</evidence>
<feature type="region of interest" description="Disordered" evidence="2">
    <location>
        <begin position="146"/>
        <end position="172"/>
    </location>
</feature>
<feature type="region of interest" description="Disordered" evidence="2">
    <location>
        <begin position="283"/>
        <end position="313"/>
    </location>
</feature>